<dbReference type="Proteomes" id="UP000195106">
    <property type="component" value="Unassembled WGS sequence"/>
</dbReference>
<dbReference type="Pfam" id="PF00248">
    <property type="entry name" value="Aldo_ket_red"/>
    <property type="match status" value="1"/>
</dbReference>
<organism evidence="3 4">
    <name type="scientific">Clavibacter michiganensis</name>
    <dbReference type="NCBI Taxonomy" id="28447"/>
    <lineage>
        <taxon>Bacteria</taxon>
        <taxon>Bacillati</taxon>
        <taxon>Actinomycetota</taxon>
        <taxon>Actinomycetes</taxon>
        <taxon>Micrococcales</taxon>
        <taxon>Microbacteriaceae</taxon>
        <taxon>Clavibacter</taxon>
    </lineage>
</organism>
<name>A0A251XWC7_9MICO</name>
<dbReference type="PANTHER" id="PTHR43364">
    <property type="entry name" value="NADH-SPECIFIC METHYLGLYOXAL REDUCTASE-RELATED"/>
    <property type="match status" value="1"/>
</dbReference>
<feature type="compositionally biased region" description="Pro residues" evidence="1">
    <location>
        <begin position="39"/>
        <end position="49"/>
    </location>
</feature>
<protein>
    <submittedName>
        <fullName evidence="3">L-glyceraldehyde 3-phosphate reductase</fullName>
    </submittedName>
</protein>
<evidence type="ECO:0000259" key="2">
    <source>
        <dbReference type="Pfam" id="PF00248"/>
    </source>
</evidence>
<dbReference type="SUPFAM" id="SSF51430">
    <property type="entry name" value="NAD(P)-linked oxidoreductase"/>
    <property type="match status" value="1"/>
</dbReference>
<dbReference type="GO" id="GO:0005829">
    <property type="term" value="C:cytosol"/>
    <property type="evidence" value="ECO:0007669"/>
    <property type="project" value="TreeGrafter"/>
</dbReference>
<dbReference type="InterPro" id="IPR023210">
    <property type="entry name" value="NADP_OxRdtase_dom"/>
</dbReference>
<sequence>MAAPPFPLSPGRTAEPETLGTQIFRLHGGYARGVTSSPPTAPVVTPAPQPRRRRVGALVGHRTRQPHGPADPATLAEATVQAAGALVLEAVAEPGLRSGGSIPHPARHRVIGDTDLRVFPLALGGNVFGWTAGAEDTSAILDRYQEAGGNFIDTADSYASGRSEHMIGSWMRERRNRDSMVVATKIGKSEDFPGLGGSRIERAVDASLSRLGTDHVDLLYFHWDDLDVPLEESLSAAGRLIASGKVRHLAASNYAAERLLHARIIGGLYDAPRFVALQTHYNLVNRAPYESDYLDVVRGQELSVMPYFALANGFLTGKYRTRDSVREGARGQRAARYLNRRGLRVLTALDEIAEHHSASVATIALAWLLAKPGVVAPVASASRPEQVHDLVQAAHIQLSRHDVARLDRASD</sequence>
<feature type="region of interest" description="Disordered" evidence="1">
    <location>
        <begin position="32"/>
        <end position="52"/>
    </location>
</feature>
<comment type="caution">
    <text evidence="3">The sequence shown here is derived from an EMBL/GenBank/DDBJ whole genome shotgun (WGS) entry which is preliminary data.</text>
</comment>
<reference evidence="3 4" key="1">
    <citation type="submission" date="2016-08" db="EMBL/GenBank/DDBJ databases">
        <title>Genome sequence of Clavibacter michiganensis spp. strain CASJ009.</title>
        <authorList>
            <person name="Thapa S.P."/>
            <person name="Coaker G."/>
        </authorList>
    </citation>
    <scope>NUCLEOTIDE SEQUENCE [LARGE SCALE GENOMIC DNA]</scope>
    <source>
        <strain evidence="3">CASJ009</strain>
    </source>
</reference>
<dbReference type="EMBL" id="MDHJ01000001">
    <property type="protein sequence ID" value="OUE09553.1"/>
    <property type="molecule type" value="Genomic_DNA"/>
</dbReference>
<dbReference type="CDD" id="cd19081">
    <property type="entry name" value="AKR_AKR9C1"/>
    <property type="match status" value="1"/>
</dbReference>
<dbReference type="InterPro" id="IPR036812">
    <property type="entry name" value="NAD(P)_OxRdtase_dom_sf"/>
</dbReference>
<proteinExistence type="predicted"/>
<dbReference type="Gene3D" id="3.20.20.100">
    <property type="entry name" value="NADP-dependent oxidoreductase domain"/>
    <property type="match status" value="1"/>
</dbReference>
<gene>
    <name evidence="3" type="primary">gpr_5</name>
    <name evidence="3" type="ORF">CMsap09_11460</name>
</gene>
<dbReference type="PANTHER" id="PTHR43364:SF6">
    <property type="entry name" value="OXIDOREDUCTASE-RELATED"/>
    <property type="match status" value="1"/>
</dbReference>
<evidence type="ECO:0000256" key="1">
    <source>
        <dbReference type="SAM" id="MobiDB-lite"/>
    </source>
</evidence>
<evidence type="ECO:0000313" key="3">
    <source>
        <dbReference type="EMBL" id="OUE09553.1"/>
    </source>
</evidence>
<accession>A0A251XWC7</accession>
<evidence type="ECO:0000313" key="4">
    <source>
        <dbReference type="Proteomes" id="UP000195106"/>
    </source>
</evidence>
<dbReference type="InterPro" id="IPR050523">
    <property type="entry name" value="AKR_Detox_Biosynth"/>
</dbReference>
<dbReference type="AlphaFoldDB" id="A0A251XWC7"/>
<feature type="domain" description="NADP-dependent oxidoreductase" evidence="2">
    <location>
        <begin position="121"/>
        <end position="409"/>
    </location>
</feature>